<proteinExistence type="predicted"/>
<evidence type="ECO:0000313" key="2">
    <source>
        <dbReference type="Proteomes" id="UP001500967"/>
    </source>
</evidence>
<protein>
    <submittedName>
        <fullName evidence="1">Uncharacterized protein</fullName>
    </submittedName>
</protein>
<gene>
    <name evidence="1" type="ORF">GCM10009539_81880</name>
</gene>
<comment type="caution">
    <text evidence="1">The sequence shown here is derived from an EMBL/GenBank/DDBJ whole genome shotgun (WGS) entry which is preliminary data.</text>
</comment>
<name>A0ABP3EW92_9ACTN</name>
<evidence type="ECO:0000313" key="1">
    <source>
        <dbReference type="EMBL" id="GAA0281632.1"/>
    </source>
</evidence>
<keyword evidence="2" id="KW-1185">Reference proteome</keyword>
<dbReference type="EMBL" id="BAAAGX010000046">
    <property type="protein sequence ID" value="GAA0281632.1"/>
    <property type="molecule type" value="Genomic_DNA"/>
</dbReference>
<organism evidence="1 2">
    <name type="scientific">Cryptosporangium japonicum</name>
    <dbReference type="NCBI Taxonomy" id="80872"/>
    <lineage>
        <taxon>Bacteria</taxon>
        <taxon>Bacillati</taxon>
        <taxon>Actinomycetota</taxon>
        <taxon>Actinomycetes</taxon>
        <taxon>Cryptosporangiales</taxon>
        <taxon>Cryptosporangiaceae</taxon>
        <taxon>Cryptosporangium</taxon>
    </lineage>
</organism>
<dbReference type="Proteomes" id="UP001500967">
    <property type="component" value="Unassembled WGS sequence"/>
</dbReference>
<dbReference type="RefSeq" id="WP_344654356.1">
    <property type="nucleotide sequence ID" value="NZ_BAAAGX010000046.1"/>
</dbReference>
<reference evidence="2" key="1">
    <citation type="journal article" date="2019" name="Int. J. Syst. Evol. Microbiol.">
        <title>The Global Catalogue of Microorganisms (GCM) 10K type strain sequencing project: providing services to taxonomists for standard genome sequencing and annotation.</title>
        <authorList>
            <consortium name="The Broad Institute Genomics Platform"/>
            <consortium name="The Broad Institute Genome Sequencing Center for Infectious Disease"/>
            <person name="Wu L."/>
            <person name="Ma J."/>
        </authorList>
    </citation>
    <scope>NUCLEOTIDE SEQUENCE [LARGE SCALE GENOMIC DNA]</scope>
    <source>
        <strain evidence="2">JCM 10425</strain>
    </source>
</reference>
<accession>A0ABP3EW92</accession>
<sequence>MAALDRTGAEERAQQWVESVAPGAEAVLHEFDLGWVISARFPPTVAYPLGLPSMVLDRESGELVVGGTIPPEDIAEAYRRGFRPPEPPDGPGPRMFPSTMSKLTIAERSWVARSRRSDTDRILHPIVSTFFDAMPPEYKERGVERSAEAAVFSEMLIAEEIARAEAGRPRLTLEDARELVRGARLETFRIREDDDPATGTAHRSALPVLLFLDFLGLSPAAAEPSR</sequence>